<dbReference type="GO" id="GO:0022857">
    <property type="term" value="F:transmembrane transporter activity"/>
    <property type="evidence" value="ECO:0007669"/>
    <property type="project" value="InterPro"/>
</dbReference>
<feature type="region of interest" description="Disordered" evidence="5">
    <location>
        <begin position="110"/>
        <end position="157"/>
    </location>
</feature>
<dbReference type="PROSITE" id="PS50850">
    <property type="entry name" value="MFS"/>
    <property type="match status" value="1"/>
</dbReference>
<feature type="transmembrane region" description="Helical" evidence="6">
    <location>
        <begin position="317"/>
        <end position="339"/>
    </location>
</feature>
<feature type="domain" description="Major facilitator superfamily (MFS) profile" evidence="7">
    <location>
        <begin position="164"/>
        <end position="598"/>
    </location>
</feature>
<dbReference type="Gene3D" id="1.20.1250.20">
    <property type="entry name" value="MFS general substrate transporter like domains"/>
    <property type="match status" value="1"/>
</dbReference>
<feature type="transmembrane region" description="Helical" evidence="6">
    <location>
        <begin position="231"/>
        <end position="250"/>
    </location>
</feature>
<dbReference type="STRING" id="303698.A0A1V6SXI6"/>
<dbReference type="EMBL" id="MLKD01000017">
    <property type="protein sequence ID" value="OQE18712.1"/>
    <property type="molecule type" value="Genomic_DNA"/>
</dbReference>
<evidence type="ECO:0000256" key="6">
    <source>
        <dbReference type="SAM" id="Phobius"/>
    </source>
</evidence>
<dbReference type="InterPro" id="IPR036259">
    <property type="entry name" value="MFS_trans_sf"/>
</dbReference>
<feature type="transmembrane region" description="Helical" evidence="6">
    <location>
        <begin position="256"/>
        <end position="278"/>
    </location>
</feature>
<feature type="compositionally biased region" description="Polar residues" evidence="5">
    <location>
        <begin position="42"/>
        <end position="60"/>
    </location>
</feature>
<accession>A0A1V6SXI6</accession>
<feature type="compositionally biased region" description="Low complexity" evidence="5">
    <location>
        <begin position="15"/>
        <end position="24"/>
    </location>
</feature>
<feature type="transmembrane region" description="Helical" evidence="6">
    <location>
        <begin position="290"/>
        <end position="311"/>
    </location>
</feature>
<proteinExistence type="predicted"/>
<dbReference type="GO" id="GO:0016020">
    <property type="term" value="C:membrane"/>
    <property type="evidence" value="ECO:0007669"/>
    <property type="project" value="UniProtKB-SubCell"/>
</dbReference>
<feature type="region of interest" description="Disordered" evidence="5">
    <location>
        <begin position="1"/>
        <end position="64"/>
    </location>
</feature>
<dbReference type="InterPro" id="IPR011701">
    <property type="entry name" value="MFS"/>
</dbReference>
<organism evidence="8 9">
    <name type="scientific">Penicillium steckii</name>
    <dbReference type="NCBI Taxonomy" id="303698"/>
    <lineage>
        <taxon>Eukaryota</taxon>
        <taxon>Fungi</taxon>
        <taxon>Dikarya</taxon>
        <taxon>Ascomycota</taxon>
        <taxon>Pezizomycotina</taxon>
        <taxon>Eurotiomycetes</taxon>
        <taxon>Eurotiomycetidae</taxon>
        <taxon>Eurotiales</taxon>
        <taxon>Aspergillaceae</taxon>
        <taxon>Penicillium</taxon>
    </lineage>
</organism>
<keyword evidence="3 6" id="KW-1133">Transmembrane helix</keyword>
<dbReference type="InterPro" id="IPR020846">
    <property type="entry name" value="MFS_dom"/>
</dbReference>
<dbReference type="AlphaFoldDB" id="A0A1V6SXI6"/>
<keyword evidence="9" id="KW-1185">Reference proteome</keyword>
<evidence type="ECO:0000256" key="3">
    <source>
        <dbReference type="ARBA" id="ARBA00022989"/>
    </source>
</evidence>
<feature type="transmembrane region" description="Helical" evidence="6">
    <location>
        <begin position="570"/>
        <end position="591"/>
    </location>
</feature>
<evidence type="ECO:0000256" key="5">
    <source>
        <dbReference type="SAM" id="MobiDB-lite"/>
    </source>
</evidence>
<feature type="transmembrane region" description="Helical" evidence="6">
    <location>
        <begin position="389"/>
        <end position="414"/>
    </location>
</feature>
<evidence type="ECO:0000313" key="8">
    <source>
        <dbReference type="EMBL" id="OQE18712.1"/>
    </source>
</evidence>
<dbReference type="SUPFAM" id="SSF103473">
    <property type="entry name" value="MFS general substrate transporter"/>
    <property type="match status" value="1"/>
</dbReference>
<keyword evidence="4 6" id="KW-0472">Membrane</keyword>
<gene>
    <name evidence="8" type="ORF">PENSTE_c017G00356</name>
</gene>
<feature type="transmembrane region" description="Helical" evidence="6">
    <location>
        <begin position="477"/>
        <end position="498"/>
    </location>
</feature>
<feature type="transmembrane region" description="Helical" evidence="6">
    <location>
        <begin position="536"/>
        <end position="558"/>
    </location>
</feature>
<feature type="transmembrane region" description="Helical" evidence="6">
    <location>
        <begin position="162"/>
        <end position="187"/>
    </location>
</feature>
<evidence type="ECO:0000256" key="2">
    <source>
        <dbReference type="ARBA" id="ARBA00022692"/>
    </source>
</evidence>
<dbReference type="OrthoDB" id="6770063at2759"/>
<comment type="caution">
    <text evidence="8">The sequence shown here is derived from an EMBL/GenBank/DDBJ whole genome shotgun (WGS) entry which is preliminary data.</text>
</comment>
<protein>
    <recommendedName>
        <fullName evidence="7">Major facilitator superfamily (MFS) profile domain-containing protein</fullName>
    </recommendedName>
</protein>
<dbReference type="PANTHER" id="PTHR23502:SF60">
    <property type="entry name" value="MAJOR FACILITATOR SUPERFAMILY (MFS) PROFILE DOMAIN-CONTAINING PROTEIN-RELATED"/>
    <property type="match status" value="1"/>
</dbReference>
<dbReference type="Pfam" id="PF07690">
    <property type="entry name" value="MFS_1"/>
    <property type="match status" value="1"/>
</dbReference>
<reference evidence="9" key="1">
    <citation type="journal article" date="2017" name="Nat. Microbiol.">
        <title>Global analysis of biosynthetic gene clusters reveals vast potential of secondary metabolite production in Penicillium species.</title>
        <authorList>
            <person name="Nielsen J.C."/>
            <person name="Grijseels S."/>
            <person name="Prigent S."/>
            <person name="Ji B."/>
            <person name="Dainat J."/>
            <person name="Nielsen K.F."/>
            <person name="Frisvad J.C."/>
            <person name="Workman M."/>
            <person name="Nielsen J."/>
        </authorList>
    </citation>
    <scope>NUCLEOTIDE SEQUENCE [LARGE SCALE GENOMIC DNA]</scope>
    <source>
        <strain evidence="9">IBT 24891</strain>
    </source>
</reference>
<dbReference type="CDD" id="cd17323">
    <property type="entry name" value="MFS_Tpo1_MDR_like"/>
    <property type="match status" value="1"/>
</dbReference>
<evidence type="ECO:0000256" key="1">
    <source>
        <dbReference type="ARBA" id="ARBA00004141"/>
    </source>
</evidence>
<dbReference type="PANTHER" id="PTHR23502">
    <property type="entry name" value="MAJOR FACILITATOR SUPERFAMILY"/>
    <property type="match status" value="1"/>
</dbReference>
<dbReference type="Proteomes" id="UP000191285">
    <property type="component" value="Unassembled WGS sequence"/>
</dbReference>
<dbReference type="FunFam" id="1.20.1250.20:FF:000011">
    <property type="entry name" value="MFS multidrug transporter, putative"/>
    <property type="match status" value="1"/>
</dbReference>
<evidence type="ECO:0000313" key="9">
    <source>
        <dbReference type="Proteomes" id="UP000191285"/>
    </source>
</evidence>
<evidence type="ECO:0000256" key="4">
    <source>
        <dbReference type="ARBA" id="ARBA00023136"/>
    </source>
</evidence>
<name>A0A1V6SXI6_9EURO</name>
<feature type="transmembrane region" description="Helical" evidence="6">
    <location>
        <begin position="199"/>
        <end position="219"/>
    </location>
</feature>
<evidence type="ECO:0000259" key="7">
    <source>
        <dbReference type="PROSITE" id="PS50850"/>
    </source>
</evidence>
<keyword evidence="2 6" id="KW-0812">Transmembrane</keyword>
<feature type="transmembrane region" description="Helical" evidence="6">
    <location>
        <begin position="434"/>
        <end position="456"/>
    </location>
</feature>
<comment type="subcellular location">
    <subcellularLocation>
        <location evidence="1">Membrane</location>
        <topology evidence="1">Multi-pass membrane protein</topology>
    </subcellularLocation>
</comment>
<sequence length="606" mass="66486">MVTVTMVDQHVQQHSISSNSSASSDSEDTQAPGHSIIDSRPPDTSGSFASRLRSLSNPNQPHLDRVHSAKHLDDQSVYHSDNATASDEDSLDVRRTETIKEVRGGIANERDVDLEKGRQASAGLEKSKSTRSARSRQESKLVDWDGPDDPENPKNWTNKKKWAATITVSLFTFISPVSSSMVAPALSSIAAQFNVTDQVISQLMLSVFVLAYAVGPLFLGPLSEIYGRVIVLQLANLFFLVFNIGCAVSQTKVQMIVCRFFAGLGGSAPLAVGGGVLSDCFRPEERGKSIAIYSLAPLLGPALGPIAGGFIAENTTWRWVFYATSIADGLIQLAGLFFLRETYGPRILRDRARQLRKDTNDESYQTEAELQKKTLPEVLRSSLIRPFRLLLTQPIVQVLALYMAYVYGIMYLVLSTFPSLWTSPEYYNESTGIGGLNYISLGLGFWLGSQICAPLNDRIYRRLKARNNNVGRPEFRVPLLAIAAFLLPAGLFIYGWTAQYHCHWIAPNIGAVLFGSGTIISFQCMQTYMVDTYTRFAASALAAGAFLRSLAGFGFPLFAPYMYDALHYGWGNSVLAFVAIAIGVPAPIFLWKYGAKLRGKSTYAAG</sequence>
<feature type="transmembrane region" description="Helical" evidence="6">
    <location>
        <begin position="504"/>
        <end position="524"/>
    </location>
</feature>